<proteinExistence type="predicted"/>
<dbReference type="OrthoDB" id="9179439at2"/>
<dbReference type="Gene3D" id="1.10.150.120">
    <property type="entry name" value="[2Fe-2S]-binding domain"/>
    <property type="match status" value="1"/>
</dbReference>
<evidence type="ECO:0000256" key="3">
    <source>
        <dbReference type="ARBA" id="ARBA00023002"/>
    </source>
</evidence>
<dbReference type="RefSeq" id="WP_114467202.1">
    <property type="nucleotide sequence ID" value="NZ_QPJK01000002.1"/>
</dbReference>
<evidence type="ECO:0000313" key="8">
    <source>
        <dbReference type="Proteomes" id="UP000252884"/>
    </source>
</evidence>
<keyword evidence="3" id="KW-0560">Oxidoreductase</keyword>
<dbReference type="InterPro" id="IPR036010">
    <property type="entry name" value="2Fe-2S_ferredoxin-like_sf"/>
</dbReference>
<dbReference type="Gene3D" id="3.30.530.20">
    <property type="match status" value="1"/>
</dbReference>
<name>A0A368Y150_9BURK</name>
<keyword evidence="1" id="KW-0001">2Fe-2S</keyword>
<dbReference type="InterPro" id="IPR036884">
    <property type="entry name" value="2Fe-2S-bd_dom_sf"/>
</dbReference>
<dbReference type="PROSITE" id="PS51085">
    <property type="entry name" value="2FE2S_FER_2"/>
    <property type="match status" value="1"/>
</dbReference>
<protein>
    <submittedName>
        <fullName evidence="7">Carbon-monoxide dehydrogenase small subunit</fullName>
    </submittedName>
</protein>
<dbReference type="FunFam" id="3.10.20.30:FF:000020">
    <property type="entry name" value="Xanthine dehydrogenase iron-sulfur subunit"/>
    <property type="match status" value="1"/>
</dbReference>
<evidence type="ECO:0000256" key="5">
    <source>
        <dbReference type="ARBA" id="ARBA00023014"/>
    </source>
</evidence>
<evidence type="ECO:0000256" key="2">
    <source>
        <dbReference type="ARBA" id="ARBA00022723"/>
    </source>
</evidence>
<dbReference type="InterPro" id="IPR023393">
    <property type="entry name" value="START-like_dom_sf"/>
</dbReference>
<evidence type="ECO:0000313" key="7">
    <source>
        <dbReference type="EMBL" id="RCW74060.1"/>
    </source>
</evidence>
<dbReference type="InterPro" id="IPR006058">
    <property type="entry name" value="2Fe2S_fd_BS"/>
</dbReference>
<dbReference type="GO" id="GO:0016491">
    <property type="term" value="F:oxidoreductase activity"/>
    <property type="evidence" value="ECO:0007669"/>
    <property type="project" value="UniProtKB-KW"/>
</dbReference>
<dbReference type="CDD" id="cd07823">
    <property type="entry name" value="SRPBCC_5"/>
    <property type="match status" value="1"/>
</dbReference>
<gene>
    <name evidence="7" type="ORF">DES41_102380</name>
</gene>
<dbReference type="Pfam" id="PF01799">
    <property type="entry name" value="Fer2_2"/>
    <property type="match status" value="1"/>
</dbReference>
<dbReference type="PROSITE" id="PS00197">
    <property type="entry name" value="2FE2S_FER_1"/>
    <property type="match status" value="1"/>
</dbReference>
<keyword evidence="8" id="KW-1185">Reference proteome</keyword>
<organism evidence="7 8">
    <name type="scientific">Pseudorhodoferax soli</name>
    <dbReference type="NCBI Taxonomy" id="545864"/>
    <lineage>
        <taxon>Bacteria</taxon>
        <taxon>Pseudomonadati</taxon>
        <taxon>Pseudomonadota</taxon>
        <taxon>Betaproteobacteria</taxon>
        <taxon>Burkholderiales</taxon>
        <taxon>Comamonadaceae</taxon>
    </lineage>
</organism>
<dbReference type="InterPro" id="IPR051452">
    <property type="entry name" value="Diverse_Oxidoreductases"/>
</dbReference>
<keyword evidence="2" id="KW-0479">Metal-binding</keyword>
<dbReference type="Gene3D" id="3.10.20.30">
    <property type="match status" value="1"/>
</dbReference>
<keyword evidence="4" id="KW-0408">Iron</keyword>
<keyword evidence="5" id="KW-0411">Iron-sulfur</keyword>
<dbReference type="SUPFAM" id="SSF55961">
    <property type="entry name" value="Bet v1-like"/>
    <property type="match status" value="1"/>
</dbReference>
<dbReference type="GO" id="GO:0046872">
    <property type="term" value="F:metal ion binding"/>
    <property type="evidence" value="ECO:0007669"/>
    <property type="project" value="UniProtKB-KW"/>
</dbReference>
<dbReference type="Pfam" id="PF00111">
    <property type="entry name" value="Fer2"/>
    <property type="match status" value="1"/>
</dbReference>
<dbReference type="GO" id="GO:0051537">
    <property type="term" value="F:2 iron, 2 sulfur cluster binding"/>
    <property type="evidence" value="ECO:0007669"/>
    <property type="project" value="UniProtKB-KW"/>
</dbReference>
<reference evidence="7 8" key="1">
    <citation type="submission" date="2018-07" db="EMBL/GenBank/DDBJ databases">
        <title>Genomic Encyclopedia of Type Strains, Phase IV (KMG-IV): sequencing the most valuable type-strain genomes for metagenomic binning, comparative biology and taxonomic classification.</title>
        <authorList>
            <person name="Goeker M."/>
        </authorList>
    </citation>
    <scope>NUCLEOTIDE SEQUENCE [LARGE SCALE GENOMIC DNA]</scope>
    <source>
        <strain evidence="7 8">DSM 21634</strain>
    </source>
</reference>
<dbReference type="EMBL" id="QPJK01000002">
    <property type="protein sequence ID" value="RCW74060.1"/>
    <property type="molecule type" value="Genomic_DNA"/>
</dbReference>
<dbReference type="PANTHER" id="PTHR44379">
    <property type="entry name" value="OXIDOREDUCTASE WITH IRON-SULFUR SUBUNIT"/>
    <property type="match status" value="1"/>
</dbReference>
<dbReference type="InterPro" id="IPR002888">
    <property type="entry name" value="2Fe-2S-bd"/>
</dbReference>
<evidence type="ECO:0000256" key="4">
    <source>
        <dbReference type="ARBA" id="ARBA00023004"/>
    </source>
</evidence>
<dbReference type="SUPFAM" id="SSF47741">
    <property type="entry name" value="CO dehydrogenase ISP C-domain like"/>
    <property type="match status" value="1"/>
</dbReference>
<dbReference type="InterPro" id="IPR001041">
    <property type="entry name" value="2Fe-2S_ferredoxin-type"/>
</dbReference>
<dbReference type="InterPro" id="IPR012675">
    <property type="entry name" value="Beta-grasp_dom_sf"/>
</dbReference>
<comment type="caution">
    <text evidence="7">The sequence shown here is derived from an EMBL/GenBank/DDBJ whole genome shotgun (WGS) entry which is preliminary data.</text>
</comment>
<dbReference type="AlphaFoldDB" id="A0A368Y150"/>
<dbReference type="PANTHER" id="PTHR44379:SF8">
    <property type="entry name" value="XANTHINE DEHYDROGENASE IRON-SULFUR-BINDING SUBUNIT XDHC-RELATED"/>
    <property type="match status" value="1"/>
</dbReference>
<dbReference type="Proteomes" id="UP000252884">
    <property type="component" value="Unassembled WGS sequence"/>
</dbReference>
<evidence type="ECO:0000256" key="1">
    <source>
        <dbReference type="ARBA" id="ARBA00022714"/>
    </source>
</evidence>
<accession>A0A368Y150</accession>
<dbReference type="Pfam" id="PF06240">
    <property type="entry name" value="COXG"/>
    <property type="match status" value="1"/>
</dbReference>
<dbReference type="SUPFAM" id="SSF54292">
    <property type="entry name" value="2Fe-2S ferredoxin-like"/>
    <property type="match status" value="1"/>
</dbReference>
<evidence type="ECO:0000259" key="6">
    <source>
        <dbReference type="PROSITE" id="PS51085"/>
    </source>
</evidence>
<sequence length="424" mass="44239">MNTVTLEVNGRPLSAEVEPRTHLGDFLRDTVRLTGTHLGCEHGVCGACTVLVDGAPTRSCITFAVACQDRCVTTVEGYDGDALMGRLRAAFTQHHALQCGFCTPGMLATARDIVLRLPEADEARVRLELSGNLCRCTGYMGIVAAIRDVLGQLQREPDPAIAALRDAARAGRPLVPAAATAPAQGAARPMPVFPIATARPAAATGLPAATAVATPAQAAAVTPRADTTPQPDVPAAAIRKGTQIDAAFELPFGADAVWAFMGDLPAVAGCLPGAVIESQDGDKVKGSIAIKFGPMAAAFAGAARLERDDAARRAVLRGAGKDSLSQSRAQGDIAYRLEALSPQRTRVHVDMLYALQGPLAQFSRSGLVKDFVRRMVADFGQQVALRMGGAASGEATPPPAAVSPVAIVWSLLLQRLRRLFGGGR</sequence>
<feature type="domain" description="2Fe-2S ferredoxin-type" evidence="6">
    <location>
        <begin position="2"/>
        <end position="78"/>
    </location>
</feature>
<dbReference type="CDD" id="cd00207">
    <property type="entry name" value="fer2"/>
    <property type="match status" value="1"/>
</dbReference>
<dbReference type="InterPro" id="IPR010419">
    <property type="entry name" value="CO_DH_gsu"/>
</dbReference>